<organism evidence="1 2">
    <name type="scientific">Cohnella kolymensis</name>
    <dbReference type="NCBI Taxonomy" id="1590652"/>
    <lineage>
        <taxon>Bacteria</taxon>
        <taxon>Bacillati</taxon>
        <taxon>Bacillota</taxon>
        <taxon>Bacilli</taxon>
        <taxon>Bacillales</taxon>
        <taxon>Paenibacillaceae</taxon>
        <taxon>Cohnella</taxon>
    </lineage>
</organism>
<dbReference type="RefSeq" id="WP_041065701.1">
    <property type="nucleotide sequence ID" value="NZ_JXAL01000026.1"/>
</dbReference>
<protein>
    <submittedName>
        <fullName evidence="1">Uncharacterized protein</fullName>
    </submittedName>
</protein>
<proteinExistence type="predicted"/>
<keyword evidence="2" id="KW-1185">Reference proteome</keyword>
<dbReference type="Proteomes" id="UP000054526">
    <property type="component" value="Unassembled WGS sequence"/>
</dbReference>
<gene>
    <name evidence="1" type="ORF">SD71_16780</name>
</gene>
<comment type="caution">
    <text evidence="1">The sequence shown here is derived from an EMBL/GenBank/DDBJ whole genome shotgun (WGS) entry which is preliminary data.</text>
</comment>
<dbReference type="EMBL" id="JXAL01000026">
    <property type="protein sequence ID" value="KIL34721.1"/>
    <property type="molecule type" value="Genomic_DNA"/>
</dbReference>
<evidence type="ECO:0000313" key="2">
    <source>
        <dbReference type="Proteomes" id="UP000054526"/>
    </source>
</evidence>
<evidence type="ECO:0000313" key="1">
    <source>
        <dbReference type="EMBL" id="KIL34721.1"/>
    </source>
</evidence>
<name>A0ABR5A0Y2_9BACL</name>
<accession>A0ABR5A0Y2</accession>
<sequence>MNKTEELTSRPILVWENSNSSSGGEASVREIRTGSGVETTMPVIRVISSGFGAPQAVKAKAADSTNKQLRCAA</sequence>
<reference evidence="1 2" key="1">
    <citation type="submission" date="2014-12" db="EMBL/GenBank/DDBJ databases">
        <title>Draft genome sequence of Cohnella kolymensis strain B-2846.</title>
        <authorList>
            <person name="Karlyshev A.V."/>
            <person name="Kudryashova E.B."/>
        </authorList>
    </citation>
    <scope>NUCLEOTIDE SEQUENCE [LARGE SCALE GENOMIC DNA]</scope>
    <source>
        <strain evidence="1 2">VKM B-2846</strain>
    </source>
</reference>